<evidence type="ECO:0000256" key="14">
    <source>
        <dbReference type="ARBA" id="ARBA00022833"/>
    </source>
</evidence>
<reference evidence="26" key="2">
    <citation type="submission" date="2025-09" db="UniProtKB">
        <authorList>
            <consortium name="Ensembl"/>
        </authorList>
    </citation>
    <scope>IDENTIFICATION</scope>
</reference>
<dbReference type="GO" id="GO:0042781">
    <property type="term" value="F:3'-tRNA processing endoribonuclease activity"/>
    <property type="evidence" value="ECO:0007669"/>
    <property type="project" value="UniProtKB-EC"/>
</dbReference>
<evidence type="ECO:0000256" key="24">
    <source>
        <dbReference type="ARBA" id="ARBA00047136"/>
    </source>
</evidence>
<evidence type="ECO:0000256" key="8">
    <source>
        <dbReference type="ARBA" id="ARBA00022553"/>
    </source>
</evidence>
<name>A0A8B9NSB1_9AVES</name>
<keyword evidence="18" id="KW-1135">Mitochondrion nucleoid</keyword>
<keyword evidence="27" id="KW-1185">Reference proteome</keyword>
<dbReference type="GO" id="GO:0005634">
    <property type="term" value="C:nucleus"/>
    <property type="evidence" value="ECO:0007669"/>
    <property type="project" value="UniProtKB-SubCell"/>
</dbReference>
<dbReference type="InterPro" id="IPR047151">
    <property type="entry name" value="RNZ2-like"/>
</dbReference>
<keyword evidence="11" id="KW-0479">Metal-binding</keyword>
<comment type="subunit">
    <text evidence="24">Homodimer. Interacts with PTCD1.</text>
</comment>
<evidence type="ECO:0000256" key="11">
    <source>
        <dbReference type="ARBA" id="ARBA00022723"/>
    </source>
</evidence>
<keyword evidence="15" id="KW-0809">Transit peptide</keyword>
<dbReference type="FunFam" id="3.60.15.10:FF:000014">
    <property type="entry name" value="Zinc phosphodiesterase ELAC protein 2"/>
    <property type="match status" value="1"/>
</dbReference>
<keyword evidence="16" id="KW-0496">Mitochondrion</keyword>
<evidence type="ECO:0000256" key="6">
    <source>
        <dbReference type="ARBA" id="ARBA00012477"/>
    </source>
</evidence>
<dbReference type="PANTHER" id="PTHR12553:SF49">
    <property type="entry name" value="ZINC PHOSPHODIESTERASE ELAC PROTEIN 2"/>
    <property type="match status" value="1"/>
</dbReference>
<keyword evidence="10" id="KW-0540">Nuclease</keyword>
<keyword evidence="14" id="KW-0862">Zinc</keyword>
<evidence type="ECO:0000313" key="27">
    <source>
        <dbReference type="Proteomes" id="UP000694541"/>
    </source>
</evidence>
<evidence type="ECO:0000256" key="9">
    <source>
        <dbReference type="ARBA" id="ARBA00022694"/>
    </source>
</evidence>
<evidence type="ECO:0000256" key="7">
    <source>
        <dbReference type="ARBA" id="ARBA00013357"/>
    </source>
</evidence>
<evidence type="ECO:0000259" key="25">
    <source>
        <dbReference type="Pfam" id="PF13691"/>
    </source>
</evidence>
<dbReference type="InterPro" id="IPR027794">
    <property type="entry name" value="tRNase_Z_dom"/>
</dbReference>
<comment type="function">
    <text evidence="23">Zinc phosphodiesterase, which displays mitochondrial tRNA 3'-processing endonuclease activity. Involved in tRNA maturation, by removing a 3'-trailer from precursor tRNA. Associates with mitochondrial DNA complexes at the nucleoids to initiate RNA processing and ribosome assembly.</text>
</comment>
<keyword evidence="9" id="KW-0819">tRNA processing</keyword>
<keyword evidence="13" id="KW-0378">Hydrolase</keyword>
<evidence type="ECO:0000256" key="20">
    <source>
        <dbReference type="ARBA" id="ARBA00030729"/>
    </source>
</evidence>
<evidence type="ECO:0000256" key="13">
    <source>
        <dbReference type="ARBA" id="ARBA00022801"/>
    </source>
</evidence>
<feature type="domain" description="tRNase Z endonuclease" evidence="25">
    <location>
        <begin position="66"/>
        <end position="125"/>
    </location>
</feature>
<dbReference type="Ensembl" id="ENSANIT00000027478.1">
    <property type="protein sequence ID" value="ENSANIP00000026603.1"/>
    <property type="gene ID" value="ENSANIG00000017828.1"/>
</dbReference>
<sequence>MWARARALPPVFGLARRLVAGSAMAEGSSAARPARRPKDVPRHVWARERRRSAGAGLAGPNTVYVQVVAAGSRDAGAAVYVFSEFNRYLFNCGEGTQRAMQEHKLKISHLDSIFLSRVAWANVGGLKKDIFLIEILVEEESLLMSLLMLVSDLFPAVQLHTEPEYKDETMTVYQVPLTGEHIHPKKGKFLAAKAQEMGLPVGTPAILPIITALKNGESITFEGRELFPEELCTPADPGPVFIVLECPHEGFVDAICENETFQRYQEGLPGNQVALVIHMTPESVLRDSRYQQWLERFGPGTQHLVLNENSSAVHNPRSYKIQTQLNLIHPEIFPLLTTYQSKEEEAVCSVPIVRGECLLKYHFRPQQEWQRDAVTVCDHDAFVGEALDLPDFQTRVKECNVGAYPEIVFLGTGSAIPMKIRNVSSTLVNTSSTRSLLLDCGEGTFGQLCRHYGEQVDQVLCNIVAVFVSHMHTDHHSGLLNILMERRRAFAALGQAFSPLFLVAPEQIMPWLHEYHNHCEEILGDIRMIPSQSLVKGCENIEPKAKWFVSSLLENYGLAEFQTCEVQHCKNAFACSMIHKSGWKVVYSGDTMPCMALVQMGKNATLLIHEATLEDGMEREAIEKTHRWGAFCCLSLLGRPCLFGDQFREDNKVSPCFESRGSEQTP</sequence>
<proteinExistence type="inferred from homology"/>
<dbReference type="GO" id="GO:0042645">
    <property type="term" value="C:mitochondrial nucleoid"/>
    <property type="evidence" value="ECO:0007669"/>
    <property type="project" value="UniProtKB-SubCell"/>
</dbReference>
<reference evidence="26" key="1">
    <citation type="submission" date="2025-08" db="UniProtKB">
        <authorList>
            <consortium name="Ensembl"/>
        </authorList>
    </citation>
    <scope>IDENTIFICATION</scope>
</reference>
<accession>A0A8B9NSB1</accession>
<evidence type="ECO:0000256" key="21">
    <source>
        <dbReference type="ARBA" id="ARBA00032104"/>
    </source>
</evidence>
<evidence type="ECO:0000256" key="15">
    <source>
        <dbReference type="ARBA" id="ARBA00022946"/>
    </source>
</evidence>
<comment type="cofactor">
    <cofactor evidence="2">
        <name>Zn(2+)</name>
        <dbReference type="ChEBI" id="CHEBI:29105"/>
    </cofactor>
</comment>
<evidence type="ECO:0000256" key="17">
    <source>
        <dbReference type="ARBA" id="ARBA00023242"/>
    </source>
</evidence>
<evidence type="ECO:0000256" key="3">
    <source>
        <dbReference type="ARBA" id="ARBA00004123"/>
    </source>
</evidence>
<dbReference type="GO" id="GO:0046872">
    <property type="term" value="F:metal ion binding"/>
    <property type="evidence" value="ECO:0007669"/>
    <property type="project" value="UniProtKB-KW"/>
</dbReference>
<dbReference type="SUPFAM" id="SSF56281">
    <property type="entry name" value="Metallo-hydrolase/oxidoreductase"/>
    <property type="match status" value="2"/>
</dbReference>
<evidence type="ECO:0000256" key="18">
    <source>
        <dbReference type="ARBA" id="ARBA00023271"/>
    </source>
</evidence>
<evidence type="ECO:0000256" key="5">
    <source>
        <dbReference type="ARBA" id="ARBA00007823"/>
    </source>
</evidence>
<evidence type="ECO:0000313" key="26">
    <source>
        <dbReference type="Ensembl" id="ENSANIP00000026603.1"/>
    </source>
</evidence>
<dbReference type="Gene3D" id="3.60.15.10">
    <property type="entry name" value="Ribonuclease Z/Hydroxyacylglutathione hydrolase-like"/>
    <property type="match status" value="2"/>
</dbReference>
<evidence type="ECO:0000256" key="2">
    <source>
        <dbReference type="ARBA" id="ARBA00001947"/>
    </source>
</evidence>
<evidence type="ECO:0000256" key="12">
    <source>
        <dbReference type="ARBA" id="ARBA00022759"/>
    </source>
</evidence>
<evidence type="ECO:0000256" key="22">
    <source>
        <dbReference type="ARBA" id="ARBA00032616"/>
    </source>
</evidence>
<comment type="catalytic activity">
    <reaction evidence="1">
        <text>Endonucleolytic cleavage of RNA, removing extra 3' nucleotides from tRNA precursor, generating 3' termini of tRNAs. A 3'-hydroxy group is left at the tRNA terminus and a 5'-phosphoryl group is left at the trailer molecule.</text>
        <dbReference type="EC" id="3.1.26.11"/>
    </reaction>
</comment>
<dbReference type="Pfam" id="PF13691">
    <property type="entry name" value="Lactamase_B_4"/>
    <property type="match status" value="1"/>
</dbReference>
<evidence type="ECO:0000256" key="1">
    <source>
        <dbReference type="ARBA" id="ARBA00000402"/>
    </source>
</evidence>
<keyword evidence="17" id="KW-0539">Nucleus</keyword>
<dbReference type="InterPro" id="IPR036866">
    <property type="entry name" value="RibonucZ/Hydroxyglut_hydro"/>
</dbReference>
<comment type="subcellular location">
    <subcellularLocation>
        <location evidence="4">Mitochondrion matrix</location>
        <location evidence="4">Mitochondrion nucleoid</location>
    </subcellularLocation>
    <subcellularLocation>
        <location evidence="3">Nucleus</location>
    </subcellularLocation>
</comment>
<dbReference type="AlphaFoldDB" id="A0A8B9NSB1"/>
<organism evidence="26 27">
    <name type="scientific">Accipiter nisus</name>
    <name type="common">Eurasian sparrowhawk</name>
    <dbReference type="NCBI Taxonomy" id="211598"/>
    <lineage>
        <taxon>Eukaryota</taxon>
        <taxon>Metazoa</taxon>
        <taxon>Chordata</taxon>
        <taxon>Craniata</taxon>
        <taxon>Vertebrata</taxon>
        <taxon>Euteleostomi</taxon>
        <taxon>Archelosauria</taxon>
        <taxon>Archosauria</taxon>
        <taxon>Dinosauria</taxon>
        <taxon>Saurischia</taxon>
        <taxon>Theropoda</taxon>
        <taxon>Coelurosauria</taxon>
        <taxon>Aves</taxon>
        <taxon>Neognathae</taxon>
        <taxon>Neoaves</taxon>
        <taxon>Telluraves</taxon>
        <taxon>Accipitrimorphae</taxon>
        <taxon>Accipitriformes</taxon>
        <taxon>Accipitridae</taxon>
        <taxon>Accipitrinae</taxon>
        <taxon>Accipiter</taxon>
    </lineage>
</organism>
<evidence type="ECO:0000256" key="19">
    <source>
        <dbReference type="ARBA" id="ARBA00030689"/>
    </source>
</evidence>
<dbReference type="EC" id="3.1.26.11" evidence="6"/>
<evidence type="ECO:0000256" key="4">
    <source>
        <dbReference type="ARBA" id="ARBA00004436"/>
    </source>
</evidence>
<dbReference type="Proteomes" id="UP000694541">
    <property type="component" value="Unplaced"/>
</dbReference>
<protein>
    <recommendedName>
        <fullName evidence="7">Zinc phosphodiesterase ELAC protein 2</fullName>
        <ecNumber evidence="6">3.1.26.11</ecNumber>
    </recommendedName>
    <alternativeName>
        <fullName evidence="22">ElaC homolog protein 2</fullName>
    </alternativeName>
    <alternativeName>
        <fullName evidence="20">Ribonuclease Z 2</fullName>
    </alternativeName>
    <alternativeName>
        <fullName evidence="21">tRNA 3 endonuclease 2</fullName>
    </alternativeName>
    <alternativeName>
        <fullName evidence="19">tRNase Z 2</fullName>
    </alternativeName>
</protein>
<dbReference type="CDD" id="cd07718">
    <property type="entry name" value="RNaseZ_ELAC1_ELAC2-C-term-like_MBL-fold"/>
    <property type="match status" value="1"/>
</dbReference>
<evidence type="ECO:0000256" key="23">
    <source>
        <dbReference type="ARBA" id="ARBA00046098"/>
    </source>
</evidence>
<evidence type="ECO:0000256" key="16">
    <source>
        <dbReference type="ARBA" id="ARBA00023128"/>
    </source>
</evidence>
<dbReference type="PANTHER" id="PTHR12553">
    <property type="entry name" value="ZINC PHOSPHODIESTERASE ELAC PROTEIN 2"/>
    <property type="match status" value="1"/>
</dbReference>
<comment type="similarity">
    <text evidence="5">Belongs to the RNase Z family.</text>
</comment>
<dbReference type="GO" id="GO:1990180">
    <property type="term" value="P:mitochondrial tRNA 3'-end processing"/>
    <property type="evidence" value="ECO:0007669"/>
    <property type="project" value="TreeGrafter"/>
</dbReference>
<keyword evidence="12" id="KW-0255">Endonuclease</keyword>
<keyword evidence="8" id="KW-0597">Phosphoprotein</keyword>
<dbReference type="Pfam" id="PF23023">
    <property type="entry name" value="Anti-Pycsar_Apyc1"/>
    <property type="match status" value="1"/>
</dbReference>
<evidence type="ECO:0000256" key="10">
    <source>
        <dbReference type="ARBA" id="ARBA00022722"/>
    </source>
</evidence>